<keyword evidence="1" id="KW-0808">Transferase</keyword>
<dbReference type="RefSeq" id="WP_208393604.1">
    <property type="nucleotide sequence ID" value="NZ_BAAADD010000011.1"/>
</dbReference>
<dbReference type="PANTHER" id="PTHR43584">
    <property type="entry name" value="NUCLEOTIDYL TRANSFERASE"/>
    <property type="match status" value="1"/>
</dbReference>
<evidence type="ECO:0000256" key="2">
    <source>
        <dbReference type="ARBA" id="ARBA00022695"/>
    </source>
</evidence>
<gene>
    <name evidence="4" type="ORF">GCM10008942_37910</name>
</gene>
<evidence type="ECO:0000259" key="3">
    <source>
        <dbReference type="Pfam" id="PF00483"/>
    </source>
</evidence>
<dbReference type="SUPFAM" id="SSF53448">
    <property type="entry name" value="Nucleotide-diphospho-sugar transferases"/>
    <property type="match status" value="1"/>
</dbReference>
<dbReference type="EMBL" id="BAAADD010000011">
    <property type="protein sequence ID" value="GAA0585400.1"/>
    <property type="molecule type" value="Genomic_DNA"/>
</dbReference>
<dbReference type="CDD" id="cd06422">
    <property type="entry name" value="NTP_transferase_like_1"/>
    <property type="match status" value="1"/>
</dbReference>
<dbReference type="InterPro" id="IPR005835">
    <property type="entry name" value="NTP_transferase_dom"/>
</dbReference>
<comment type="caution">
    <text evidence="4">The sequence shown here is derived from an EMBL/GenBank/DDBJ whole genome shotgun (WGS) entry which is preliminary data.</text>
</comment>
<reference evidence="4 5" key="1">
    <citation type="journal article" date="2019" name="Int. J. Syst. Evol. Microbiol.">
        <title>The Global Catalogue of Microorganisms (GCM) 10K type strain sequencing project: providing services to taxonomists for standard genome sequencing and annotation.</title>
        <authorList>
            <consortium name="The Broad Institute Genomics Platform"/>
            <consortium name="The Broad Institute Genome Sequencing Center for Infectious Disease"/>
            <person name="Wu L."/>
            <person name="Ma J."/>
        </authorList>
    </citation>
    <scope>NUCLEOTIDE SEQUENCE [LARGE SCALE GENOMIC DNA]</scope>
    <source>
        <strain evidence="4 5">JCM 15089</strain>
    </source>
</reference>
<proteinExistence type="predicted"/>
<dbReference type="Gene3D" id="3.90.550.10">
    <property type="entry name" value="Spore Coat Polysaccharide Biosynthesis Protein SpsA, Chain A"/>
    <property type="match status" value="1"/>
</dbReference>
<organism evidence="4 5">
    <name type="scientific">Rhizomicrobium electricum</name>
    <dbReference type="NCBI Taxonomy" id="480070"/>
    <lineage>
        <taxon>Bacteria</taxon>
        <taxon>Pseudomonadati</taxon>
        <taxon>Pseudomonadota</taxon>
        <taxon>Alphaproteobacteria</taxon>
        <taxon>Micropepsales</taxon>
        <taxon>Micropepsaceae</taxon>
        <taxon>Rhizomicrobium</taxon>
    </lineage>
</organism>
<sequence>MSLPTRAMIMAAGLGTRMRPLTDTRPKPLVEVAGKALIDHAIDRLVAAGVNTFVVNLHYKAEMIKEHLAHRKDVEIIYSDESDGLLGTGGGVARALHYFGDEPFFIHNSDTIWVEGYGSALEQMKKRWDPETMDALLLVVPLIHSKGYEGVGDFLMDSMGHLSRVPPGRVSPFAFPGVQIVHPRLFDNPPEGGFSTNVMWDRAIEKERLFGIRLEGIWIHVGTPQAVADAEEYLRELAPAA</sequence>
<dbReference type="InterPro" id="IPR029044">
    <property type="entry name" value="Nucleotide-diphossugar_trans"/>
</dbReference>
<evidence type="ECO:0000313" key="5">
    <source>
        <dbReference type="Proteomes" id="UP001499951"/>
    </source>
</evidence>
<name>A0ABN1F940_9PROT</name>
<feature type="domain" description="Nucleotidyl transferase" evidence="3">
    <location>
        <begin position="7"/>
        <end position="129"/>
    </location>
</feature>
<keyword evidence="2" id="KW-0548">Nucleotidyltransferase</keyword>
<protein>
    <submittedName>
        <fullName evidence="4">Nucleotidyltransferase family protein</fullName>
    </submittedName>
</protein>
<accession>A0ABN1F940</accession>
<evidence type="ECO:0000256" key="1">
    <source>
        <dbReference type="ARBA" id="ARBA00022679"/>
    </source>
</evidence>
<dbReference type="Proteomes" id="UP001499951">
    <property type="component" value="Unassembled WGS sequence"/>
</dbReference>
<dbReference type="Pfam" id="PF00483">
    <property type="entry name" value="NTP_transferase"/>
    <property type="match status" value="1"/>
</dbReference>
<evidence type="ECO:0000313" key="4">
    <source>
        <dbReference type="EMBL" id="GAA0585400.1"/>
    </source>
</evidence>
<dbReference type="InterPro" id="IPR050065">
    <property type="entry name" value="GlmU-like"/>
</dbReference>
<keyword evidence="5" id="KW-1185">Reference proteome</keyword>
<dbReference type="PANTHER" id="PTHR43584:SF8">
    <property type="entry name" value="N-ACETYLMURAMATE ALPHA-1-PHOSPHATE URIDYLYLTRANSFERASE"/>
    <property type="match status" value="1"/>
</dbReference>